<dbReference type="InterPro" id="IPR001810">
    <property type="entry name" value="F-box_dom"/>
</dbReference>
<dbReference type="Proteomes" id="UP000319731">
    <property type="component" value="Unassembled WGS sequence"/>
</dbReference>
<name>A0A507C1N2_9FUNG</name>
<feature type="compositionally biased region" description="Polar residues" evidence="2">
    <location>
        <begin position="127"/>
        <end position="146"/>
    </location>
</feature>
<accession>A0A507C1N2</accession>
<proteinExistence type="predicted"/>
<organism evidence="4 5">
    <name type="scientific">Synchytrium microbalum</name>
    <dbReference type="NCBI Taxonomy" id="1806994"/>
    <lineage>
        <taxon>Eukaryota</taxon>
        <taxon>Fungi</taxon>
        <taxon>Fungi incertae sedis</taxon>
        <taxon>Chytridiomycota</taxon>
        <taxon>Chytridiomycota incertae sedis</taxon>
        <taxon>Chytridiomycetes</taxon>
        <taxon>Synchytriales</taxon>
        <taxon>Synchytriaceae</taxon>
        <taxon>Synchytrium</taxon>
    </lineage>
</organism>
<dbReference type="CDD" id="cd22089">
    <property type="entry name" value="F-box_FBXO9"/>
    <property type="match status" value="1"/>
</dbReference>
<dbReference type="EMBL" id="QEAO01000038">
    <property type="protein sequence ID" value="TPX31856.1"/>
    <property type="molecule type" value="Genomic_DNA"/>
</dbReference>
<evidence type="ECO:0000256" key="1">
    <source>
        <dbReference type="ARBA" id="ARBA00022786"/>
    </source>
</evidence>
<dbReference type="OrthoDB" id="2117972at2759"/>
<dbReference type="GO" id="GO:0005737">
    <property type="term" value="C:cytoplasm"/>
    <property type="evidence" value="ECO:0007669"/>
    <property type="project" value="TreeGrafter"/>
</dbReference>
<sequence length="518" mass="58115">MAGLQEELPLAKTTIEPVSNDELVDFRSKWINEVLDNKKGNSRTLAVSSSSVSSSDGDSAALVLAAVDGKSRHQTKSGKVGKVKENEQPVISKVDKVLDPVSGKTYAASVASTSSSSRKGDSKPVMPQQTIPQQQHSVHSTAPLQQSSPKESEALILFGQASQFERQGNLNQALLLFRQASRMYPDVERAYRQVLYQEAASGSSSSSNAGAVTSRETADNFETYYGGLDENSADLTFDAIDMIVDIASREGVKFTPKHKLRKPPLFQKLPGELVTQILQHCVLYDIGSLCSISLVCKKFLIQVRERSLWRFVGERTFLKPANVGLVGVPSLMHEVGERYGDDWLRMFVDKPRVRTDGVFISRINYVRQGYGEAWNQPIHVVSYYRYLRFLPRSGICYAWMTTLEPSQVVKVLNNQSRKEKGFMVGAYRVTEMDGACHIFCRMKDYERPRTTFEYSLTLTSTKRGRHNKLGWISYHMHNGETKENASEVPLKTLRPFMFSKVRSYLVAPSIEQPKNVIV</sequence>
<dbReference type="AlphaFoldDB" id="A0A507C1N2"/>
<dbReference type="Pfam" id="PF12937">
    <property type="entry name" value="F-box-like"/>
    <property type="match status" value="1"/>
</dbReference>
<feature type="domain" description="F-box" evidence="3">
    <location>
        <begin position="263"/>
        <end position="312"/>
    </location>
</feature>
<evidence type="ECO:0000259" key="3">
    <source>
        <dbReference type="PROSITE" id="PS50181"/>
    </source>
</evidence>
<protein>
    <recommendedName>
        <fullName evidence="3">F-box domain-containing protein</fullName>
    </recommendedName>
</protein>
<dbReference type="SUPFAM" id="SSF81383">
    <property type="entry name" value="F-box domain"/>
    <property type="match status" value="1"/>
</dbReference>
<dbReference type="InterPro" id="IPR045464">
    <property type="entry name" value="Hrt3/FBXO9_C"/>
</dbReference>
<dbReference type="RefSeq" id="XP_031023187.1">
    <property type="nucleotide sequence ID" value="XM_031170845.1"/>
</dbReference>
<comment type="caution">
    <text evidence="4">The sequence shown here is derived from an EMBL/GenBank/DDBJ whole genome shotgun (WGS) entry which is preliminary data.</text>
</comment>
<keyword evidence="5" id="KW-1185">Reference proteome</keyword>
<evidence type="ECO:0000313" key="5">
    <source>
        <dbReference type="Proteomes" id="UP000319731"/>
    </source>
</evidence>
<dbReference type="GeneID" id="42006142"/>
<dbReference type="PANTHER" id="PTHR12874">
    <property type="entry name" value="F-BOX ONLY PROTEIN 48-RELATED"/>
    <property type="match status" value="1"/>
</dbReference>
<gene>
    <name evidence="4" type="ORF">SmJEL517_g04917</name>
</gene>
<dbReference type="PROSITE" id="PS50181">
    <property type="entry name" value="FBOX"/>
    <property type="match status" value="1"/>
</dbReference>
<keyword evidence="1" id="KW-0833">Ubl conjugation pathway</keyword>
<dbReference type="PANTHER" id="PTHR12874:SF9">
    <property type="entry name" value="F-BOX ONLY PROTEIN 48"/>
    <property type="match status" value="1"/>
</dbReference>
<dbReference type="GO" id="GO:0031146">
    <property type="term" value="P:SCF-dependent proteasomal ubiquitin-dependent protein catabolic process"/>
    <property type="evidence" value="ECO:0007669"/>
    <property type="project" value="TreeGrafter"/>
</dbReference>
<dbReference type="GO" id="GO:0019005">
    <property type="term" value="C:SCF ubiquitin ligase complex"/>
    <property type="evidence" value="ECO:0007669"/>
    <property type="project" value="TreeGrafter"/>
</dbReference>
<dbReference type="Gene3D" id="1.20.1280.50">
    <property type="match status" value="1"/>
</dbReference>
<dbReference type="InterPro" id="IPR036047">
    <property type="entry name" value="F-box-like_dom_sf"/>
</dbReference>
<dbReference type="Pfam" id="PF19270">
    <property type="entry name" value="FBO_C"/>
    <property type="match status" value="1"/>
</dbReference>
<reference evidence="4 5" key="1">
    <citation type="journal article" date="2019" name="Sci. Rep.">
        <title>Comparative genomics of chytrid fungi reveal insights into the obligate biotrophic and pathogenic lifestyle of Synchytrium endobioticum.</title>
        <authorList>
            <person name="van de Vossenberg B.T.L.H."/>
            <person name="Warris S."/>
            <person name="Nguyen H.D.T."/>
            <person name="van Gent-Pelzer M.P.E."/>
            <person name="Joly D.L."/>
            <person name="van de Geest H.C."/>
            <person name="Bonants P.J.M."/>
            <person name="Smith D.S."/>
            <person name="Levesque C.A."/>
            <person name="van der Lee T.A.J."/>
        </authorList>
    </citation>
    <scope>NUCLEOTIDE SEQUENCE [LARGE SCALE GENOMIC DNA]</scope>
    <source>
        <strain evidence="4 5">JEL517</strain>
    </source>
</reference>
<feature type="region of interest" description="Disordered" evidence="2">
    <location>
        <begin position="109"/>
        <end position="146"/>
    </location>
</feature>
<evidence type="ECO:0000256" key="2">
    <source>
        <dbReference type="SAM" id="MobiDB-lite"/>
    </source>
</evidence>
<dbReference type="STRING" id="1806994.A0A507C1N2"/>
<evidence type="ECO:0000313" key="4">
    <source>
        <dbReference type="EMBL" id="TPX31856.1"/>
    </source>
</evidence>